<gene>
    <name evidence="1" type="ORF">BKA55DRAFT_531929</name>
</gene>
<dbReference type="RefSeq" id="XP_046056042.1">
    <property type="nucleotide sequence ID" value="XM_046189265.1"/>
</dbReference>
<protein>
    <recommendedName>
        <fullName evidence="3">BTB domain-containing protein</fullName>
    </recommendedName>
</protein>
<dbReference type="AlphaFoldDB" id="A0A9P9R885"/>
<dbReference type="EMBL" id="JAGMUX010000001">
    <property type="protein sequence ID" value="KAH7269274.1"/>
    <property type="molecule type" value="Genomic_DNA"/>
</dbReference>
<proteinExistence type="predicted"/>
<evidence type="ECO:0008006" key="3">
    <source>
        <dbReference type="Google" id="ProtNLM"/>
    </source>
</evidence>
<name>A0A9P9R885_FUSRE</name>
<dbReference type="Proteomes" id="UP000720189">
    <property type="component" value="Unassembled WGS sequence"/>
</dbReference>
<dbReference type="GeneID" id="70219219"/>
<keyword evidence="2" id="KW-1185">Reference proteome</keyword>
<evidence type="ECO:0000313" key="1">
    <source>
        <dbReference type="EMBL" id="KAH7269274.1"/>
    </source>
</evidence>
<reference evidence="1" key="1">
    <citation type="journal article" date="2021" name="Nat. Commun.">
        <title>Genetic determinants of endophytism in the Arabidopsis root mycobiome.</title>
        <authorList>
            <person name="Mesny F."/>
            <person name="Miyauchi S."/>
            <person name="Thiergart T."/>
            <person name="Pickel B."/>
            <person name="Atanasova L."/>
            <person name="Karlsson M."/>
            <person name="Huettel B."/>
            <person name="Barry K.W."/>
            <person name="Haridas S."/>
            <person name="Chen C."/>
            <person name="Bauer D."/>
            <person name="Andreopoulos W."/>
            <person name="Pangilinan J."/>
            <person name="LaButti K."/>
            <person name="Riley R."/>
            <person name="Lipzen A."/>
            <person name="Clum A."/>
            <person name="Drula E."/>
            <person name="Henrissat B."/>
            <person name="Kohler A."/>
            <person name="Grigoriev I.V."/>
            <person name="Martin F.M."/>
            <person name="Hacquard S."/>
        </authorList>
    </citation>
    <scope>NUCLEOTIDE SEQUENCE</scope>
    <source>
        <strain evidence="1">MPI-CAGE-AT-0023</strain>
    </source>
</reference>
<organism evidence="1 2">
    <name type="scientific">Fusarium redolens</name>
    <dbReference type="NCBI Taxonomy" id="48865"/>
    <lineage>
        <taxon>Eukaryota</taxon>
        <taxon>Fungi</taxon>
        <taxon>Dikarya</taxon>
        <taxon>Ascomycota</taxon>
        <taxon>Pezizomycotina</taxon>
        <taxon>Sordariomycetes</taxon>
        <taxon>Hypocreomycetidae</taxon>
        <taxon>Hypocreales</taxon>
        <taxon>Nectriaceae</taxon>
        <taxon>Fusarium</taxon>
        <taxon>Fusarium redolens species complex</taxon>
    </lineage>
</organism>
<dbReference type="OrthoDB" id="5326346at2759"/>
<sequence>MKSICYEVDSGGDTELILKNPNKQNIVPDCPDRTPEGDPNALAFANPPCLGRYQVLSELYSDDQNETPEVEVRIRVSSRHLIFASRYFRFLDSVHGRHVGIPTDMNAGLLTRIASIVDYYQCRGPMHFVYQAWTFSRHLPNELCKRNLMYLFSAWVFHDEERFRSLAASFLNRSTGMSEIETHDLPVGEMLTRLERRRQFLLNDILEAMDSLQEEMVQENGCQHESTDCSEISLGILMRERHRIDPPFVAPFNGYSLDKIVGKIMGFKIPMSPHCAINEEPYVFHARGNYHPCTTLGRLKPILMEIKQAVEGVNVADFVSRDASD</sequence>
<accession>A0A9P9R885</accession>
<comment type="caution">
    <text evidence="1">The sequence shown here is derived from an EMBL/GenBank/DDBJ whole genome shotgun (WGS) entry which is preliminary data.</text>
</comment>
<evidence type="ECO:0000313" key="2">
    <source>
        <dbReference type="Proteomes" id="UP000720189"/>
    </source>
</evidence>